<reference evidence="1 2" key="1">
    <citation type="submission" date="2005-10" db="EMBL/GenBank/DDBJ databases">
        <title>Complete sequence of Geobacter metallireducens GS-15.</title>
        <authorList>
            <consortium name="US DOE Joint Genome Institute"/>
            <person name="Copeland A."/>
            <person name="Lucas S."/>
            <person name="Lapidus A."/>
            <person name="Barry K."/>
            <person name="Detter J.C."/>
            <person name="Glavina T."/>
            <person name="Hammon N."/>
            <person name="Israni S."/>
            <person name="Pitluck S."/>
            <person name="Di Bartolo G."/>
            <person name="Chain P."/>
            <person name="Schmutz J."/>
            <person name="Larimer F."/>
            <person name="Land M."/>
            <person name="Kyrpides N."/>
            <person name="Ivanova N."/>
            <person name="Richardson P."/>
        </authorList>
    </citation>
    <scope>NUCLEOTIDE SEQUENCE [LARGE SCALE GENOMIC DNA]</scope>
    <source>
        <strain evidence="2">ATCC 53774 / DSM 7210 / GS-15</strain>
    </source>
</reference>
<gene>
    <name evidence="1" type="ordered locus">Gmet_1409</name>
</gene>
<dbReference type="STRING" id="269799.Gmet_1409"/>
<keyword evidence="2" id="KW-1185">Reference proteome</keyword>
<dbReference type="EMBL" id="CP000148">
    <property type="protein sequence ID" value="ABB31643.1"/>
    <property type="molecule type" value="Genomic_DNA"/>
</dbReference>
<evidence type="ECO:0000313" key="1">
    <source>
        <dbReference type="EMBL" id="ABB31643.1"/>
    </source>
</evidence>
<accession>Q39VT1</accession>
<protein>
    <submittedName>
        <fullName evidence="1">Uncharacterized protein</fullName>
    </submittedName>
</protein>
<dbReference type="Proteomes" id="UP000007073">
    <property type="component" value="Chromosome"/>
</dbReference>
<name>Q39VT1_GEOMG</name>
<dbReference type="AlphaFoldDB" id="Q39VT1"/>
<evidence type="ECO:0000313" key="2">
    <source>
        <dbReference type="Proteomes" id="UP000007073"/>
    </source>
</evidence>
<sequence length="424" mass="48932">MNYENFAQLLEDRYSDFCQRWPLSSFVLDHYLRANLLQRPAIINQHRNYLQQTIRYGKIVDLLSRGFPKIIKNSDDKPSVLLAAPLIFSFPWLAKEVRDHNSSKLFTLNFFGLAKYYRQLRRMGYSYASLFDPLFKVEWSKALGQGMKTLTETDRMLSWSGWDNLELLTEQTVSGLTTRLSRLNCVSVVMLRDFFWYEAALILACKRAAIPCHVVAHGYPHCDPENSECFGYLPFRGDTLYCMSEESYHQLSPWVEDKHCYSVRLFSNTQKVNGEGILFISSSVEEVGLLDDKYRLAVYKGLQAAANKLNCRVTVRFRDDEQLDKKIKQAESFNFRWTVKNNISLDEDLKNNRYVFGFGSTALFLSHMLGHPTYNVSSYGSIDGVENIVPEKIPDVVSHVPVSLGFVDNRTTFADIFWKSLLHG</sequence>
<dbReference type="RefSeq" id="WP_004511658.1">
    <property type="nucleotide sequence ID" value="NC_007517.1"/>
</dbReference>
<dbReference type="KEGG" id="gme:Gmet_1409"/>
<organism evidence="1 2">
    <name type="scientific">Geobacter metallireducens (strain ATCC 53774 / DSM 7210 / GS-15)</name>
    <dbReference type="NCBI Taxonomy" id="269799"/>
    <lineage>
        <taxon>Bacteria</taxon>
        <taxon>Pseudomonadati</taxon>
        <taxon>Thermodesulfobacteriota</taxon>
        <taxon>Desulfuromonadia</taxon>
        <taxon>Geobacterales</taxon>
        <taxon>Geobacteraceae</taxon>
        <taxon>Geobacter</taxon>
    </lineage>
</organism>
<proteinExistence type="predicted"/>
<dbReference type="HOGENOM" id="CLU_646835_0_0_7"/>
<reference evidence="1 2" key="2">
    <citation type="journal article" date="2009" name="BMC Microbiol.">
        <title>The genome sequence of Geobacter metallireducens: features of metabolism, physiology and regulation common and dissimilar to Geobacter sulfurreducens.</title>
        <authorList>
            <person name="Aklujkar M."/>
            <person name="Krushkal J."/>
            <person name="DiBartolo G."/>
            <person name="Lapidus A."/>
            <person name="Land M.L."/>
            <person name="Lovley D.R."/>
        </authorList>
    </citation>
    <scope>NUCLEOTIDE SEQUENCE [LARGE SCALE GENOMIC DNA]</scope>
    <source>
        <strain evidence="2">ATCC 53774 / DSM 7210 / GS-15</strain>
    </source>
</reference>